<dbReference type="InterPro" id="IPR043502">
    <property type="entry name" value="DNA/RNA_pol_sf"/>
</dbReference>
<keyword evidence="2" id="KW-0808">Transferase</keyword>
<dbReference type="InterPro" id="IPR000477">
    <property type="entry name" value="RT_dom"/>
</dbReference>
<dbReference type="SUPFAM" id="SSF56672">
    <property type="entry name" value="DNA/RNA polymerases"/>
    <property type="match status" value="1"/>
</dbReference>
<dbReference type="InterPro" id="IPR021109">
    <property type="entry name" value="Peptidase_aspartic_dom_sf"/>
</dbReference>
<evidence type="ECO:0000256" key="5">
    <source>
        <dbReference type="ARBA" id="ARBA00022759"/>
    </source>
</evidence>
<dbReference type="AlphaFoldDB" id="A0A5A7TXY1"/>
<dbReference type="CDD" id="cd01647">
    <property type="entry name" value="RT_LTR"/>
    <property type="match status" value="1"/>
</dbReference>
<dbReference type="InterPro" id="IPR043128">
    <property type="entry name" value="Rev_trsase/Diguanyl_cyclase"/>
</dbReference>
<keyword evidence="1" id="KW-0645">Protease</keyword>
<evidence type="ECO:0000313" key="12">
    <source>
        <dbReference type="Proteomes" id="UP000321947"/>
    </source>
</evidence>
<evidence type="ECO:0000313" key="9">
    <source>
        <dbReference type="EMBL" id="KAA0048503.1"/>
    </source>
</evidence>
<evidence type="ECO:0000256" key="7">
    <source>
        <dbReference type="ARBA" id="ARBA00022918"/>
    </source>
</evidence>
<proteinExistence type="predicted"/>
<keyword evidence="7" id="KW-0695">RNA-directed DNA polymerase</keyword>
<dbReference type="GO" id="GO:0008233">
    <property type="term" value="F:peptidase activity"/>
    <property type="evidence" value="ECO:0007669"/>
    <property type="project" value="UniProtKB-KW"/>
</dbReference>
<reference evidence="11 12" key="1">
    <citation type="submission" date="2019-08" db="EMBL/GenBank/DDBJ databases">
        <title>Draft genome sequences of two oriental melons (Cucumis melo L. var makuwa).</title>
        <authorList>
            <person name="Kwon S.-Y."/>
        </authorList>
    </citation>
    <scope>NUCLEOTIDE SEQUENCE [LARGE SCALE GENOMIC DNA]</scope>
    <source>
        <strain evidence="12">cv. Chang Bougi</strain>
        <strain evidence="11">cv. SW 3</strain>
        <tissue evidence="9">Leaf</tissue>
    </source>
</reference>
<dbReference type="EMBL" id="SSTE01012822">
    <property type="protein sequence ID" value="KAA0048503.1"/>
    <property type="molecule type" value="Genomic_DNA"/>
</dbReference>
<dbReference type="Pfam" id="PF00078">
    <property type="entry name" value="RVT_1"/>
    <property type="match status" value="1"/>
</dbReference>
<protein>
    <submittedName>
        <fullName evidence="9">Ty3/gypsy retrotransposon protein</fullName>
    </submittedName>
</protein>
<evidence type="ECO:0000256" key="2">
    <source>
        <dbReference type="ARBA" id="ARBA00022679"/>
    </source>
</evidence>
<dbReference type="OrthoDB" id="1749187at2759"/>
<dbReference type="PANTHER" id="PTHR24559">
    <property type="entry name" value="TRANSPOSON TY3-I GAG-POL POLYPROTEIN"/>
    <property type="match status" value="1"/>
</dbReference>
<dbReference type="Gene3D" id="3.10.10.10">
    <property type="entry name" value="HIV Type 1 Reverse Transcriptase, subunit A, domain 1"/>
    <property type="match status" value="1"/>
</dbReference>
<evidence type="ECO:0000313" key="11">
    <source>
        <dbReference type="Proteomes" id="UP000321393"/>
    </source>
</evidence>
<evidence type="ECO:0000256" key="6">
    <source>
        <dbReference type="ARBA" id="ARBA00022801"/>
    </source>
</evidence>
<organism evidence="9 11">
    <name type="scientific">Cucumis melo var. makuwa</name>
    <name type="common">Oriental melon</name>
    <dbReference type="NCBI Taxonomy" id="1194695"/>
    <lineage>
        <taxon>Eukaryota</taxon>
        <taxon>Viridiplantae</taxon>
        <taxon>Streptophyta</taxon>
        <taxon>Embryophyta</taxon>
        <taxon>Tracheophyta</taxon>
        <taxon>Spermatophyta</taxon>
        <taxon>Magnoliopsida</taxon>
        <taxon>eudicotyledons</taxon>
        <taxon>Gunneridae</taxon>
        <taxon>Pentapetalae</taxon>
        <taxon>rosids</taxon>
        <taxon>fabids</taxon>
        <taxon>Cucurbitales</taxon>
        <taxon>Cucurbitaceae</taxon>
        <taxon>Benincaseae</taxon>
        <taxon>Cucumis</taxon>
    </lineage>
</organism>
<name>A0A5A7TXY1_CUCMM</name>
<evidence type="ECO:0000256" key="3">
    <source>
        <dbReference type="ARBA" id="ARBA00022695"/>
    </source>
</evidence>
<evidence type="ECO:0000259" key="8">
    <source>
        <dbReference type="Pfam" id="PF00078"/>
    </source>
</evidence>
<dbReference type="Proteomes" id="UP000321947">
    <property type="component" value="Unassembled WGS sequence"/>
</dbReference>
<evidence type="ECO:0000256" key="1">
    <source>
        <dbReference type="ARBA" id="ARBA00022670"/>
    </source>
</evidence>
<keyword evidence="5" id="KW-0255">Endonuclease</keyword>
<dbReference type="CDD" id="cd00303">
    <property type="entry name" value="retropepsin_like"/>
    <property type="match status" value="1"/>
</dbReference>
<keyword evidence="6" id="KW-0378">Hydrolase</keyword>
<gene>
    <name evidence="10" type="ORF">E5676_scaffold600G001130</name>
    <name evidence="9" type="ORF">E6C27_scaffold61G001180</name>
</gene>
<dbReference type="GO" id="GO:0006508">
    <property type="term" value="P:proteolysis"/>
    <property type="evidence" value="ECO:0007669"/>
    <property type="project" value="UniProtKB-KW"/>
</dbReference>
<dbReference type="EMBL" id="SSTD01002133">
    <property type="protein sequence ID" value="TYK28294.1"/>
    <property type="molecule type" value="Genomic_DNA"/>
</dbReference>
<feature type="domain" description="Reverse transcriptase" evidence="8">
    <location>
        <begin position="439"/>
        <end position="531"/>
    </location>
</feature>
<keyword evidence="4" id="KW-0540">Nuclease</keyword>
<dbReference type="GO" id="GO:0003964">
    <property type="term" value="F:RNA-directed DNA polymerase activity"/>
    <property type="evidence" value="ECO:0007669"/>
    <property type="project" value="UniProtKB-KW"/>
</dbReference>
<evidence type="ECO:0000313" key="10">
    <source>
        <dbReference type="EMBL" id="TYK28294.1"/>
    </source>
</evidence>
<evidence type="ECO:0000256" key="4">
    <source>
        <dbReference type="ARBA" id="ARBA00022722"/>
    </source>
</evidence>
<dbReference type="GO" id="GO:0004519">
    <property type="term" value="F:endonuclease activity"/>
    <property type="evidence" value="ECO:0007669"/>
    <property type="project" value="UniProtKB-KW"/>
</dbReference>
<dbReference type="Pfam" id="PF08284">
    <property type="entry name" value="RVP_2"/>
    <property type="match status" value="1"/>
</dbReference>
<dbReference type="PANTHER" id="PTHR24559:SF450">
    <property type="entry name" value="RNA-DIRECTED DNA POLYMERASE HOMOLOG"/>
    <property type="match status" value="1"/>
</dbReference>
<dbReference type="Gene3D" id="3.30.70.270">
    <property type="match status" value="1"/>
</dbReference>
<dbReference type="FunFam" id="3.10.10.10:FF:000007">
    <property type="entry name" value="Retrovirus-related Pol polyprotein from transposon 17.6-like Protein"/>
    <property type="match status" value="1"/>
</dbReference>
<comment type="caution">
    <text evidence="9">The sequence shown here is derived from an EMBL/GenBank/DDBJ whole genome shotgun (WGS) entry which is preliminary data.</text>
</comment>
<dbReference type="Gene3D" id="2.40.70.10">
    <property type="entry name" value="Acid Proteases"/>
    <property type="match status" value="1"/>
</dbReference>
<sequence length="531" mass="60459">MNGLLPWIRAEVAFCRPKSLAEMMEVAQLVENREIFRREANLIGYFDRKIFVQALGGNKVAANNATGEIKGNTTFPIRTITLTSPGPNENRREGTYKRLPDAEFQIRKEKGLCFRCNEKYSADHKCKMKEHRELRMFVVANDKEELEIVDGEEVEKGELNKLEVKGDTTTFVELSINSVVGLNDSGTMKVRGKLRDEDVIILIDCGATHFVSKRLLKKLLIPIKETAHYGVILGSGAAVQGKGVCEKLEIRMKNWTVKEDFLPLELGGIDIILGMQWLHSLGVTTVDWKNLLLTFSVEGKSIKIQGDPSLTKARVSLKNMIKAWGVEDEGFLVECRAVELVTPANNDCYMAHMEIEADSSLSTVLKQFEDVFEWPEKLPPRREIEHQIHLKQGTDPINMRPYRYGFQHKEEIEKLVKEMLESEVIRPSISHFSSPVLLVKKKDVSWRFCVDYRAVNNATIPDKFPIPVVEELFDELSGAAVFSKIDLKSGYHQIRMVDEDIEKTAFRTHDGHYEFLVMPFGLTNVPALFKR</sequence>
<dbReference type="Proteomes" id="UP000321393">
    <property type="component" value="Unassembled WGS sequence"/>
</dbReference>
<dbReference type="InterPro" id="IPR053134">
    <property type="entry name" value="RNA-dir_DNA_polymerase"/>
</dbReference>
<keyword evidence="3" id="KW-0548">Nucleotidyltransferase</keyword>
<accession>A0A5A7TXY1</accession>